<dbReference type="SUPFAM" id="SSF103088">
    <property type="entry name" value="OmpA-like"/>
    <property type="match status" value="1"/>
</dbReference>
<dbReference type="PROSITE" id="PS51123">
    <property type="entry name" value="OMPA_2"/>
    <property type="match status" value="1"/>
</dbReference>
<proteinExistence type="predicted"/>
<dbReference type="PROSITE" id="PS51257">
    <property type="entry name" value="PROKAR_LIPOPROTEIN"/>
    <property type="match status" value="1"/>
</dbReference>
<evidence type="ECO:0000256" key="2">
    <source>
        <dbReference type="ARBA" id="ARBA00023136"/>
    </source>
</evidence>
<keyword evidence="2 4" id="KW-0472">Membrane</keyword>
<evidence type="ECO:0000259" key="6">
    <source>
        <dbReference type="PROSITE" id="PS51123"/>
    </source>
</evidence>
<dbReference type="AlphaFoldDB" id="A0A5J6PTW1"/>
<dbReference type="PRINTS" id="PR01021">
    <property type="entry name" value="OMPADOMAIN"/>
</dbReference>
<evidence type="ECO:0000256" key="3">
    <source>
        <dbReference type="ARBA" id="ARBA00023237"/>
    </source>
</evidence>
<accession>A0A5J6PTW1</accession>
<keyword evidence="5" id="KW-0732">Signal</keyword>
<evidence type="ECO:0000256" key="1">
    <source>
        <dbReference type="ARBA" id="ARBA00004442"/>
    </source>
</evidence>
<evidence type="ECO:0000256" key="5">
    <source>
        <dbReference type="SAM" id="SignalP"/>
    </source>
</evidence>
<dbReference type="InterPro" id="IPR006665">
    <property type="entry name" value="OmpA-like"/>
</dbReference>
<evidence type="ECO:0000313" key="7">
    <source>
        <dbReference type="EMBL" id="QEY26131.1"/>
    </source>
</evidence>
<keyword evidence="8" id="KW-1185">Reference proteome</keyword>
<dbReference type="InterPro" id="IPR036737">
    <property type="entry name" value="OmpA-like_sf"/>
</dbReference>
<organism evidence="7 8">
    <name type="scientific">Neisseria zalophi</name>
    <dbReference type="NCBI Taxonomy" id="640030"/>
    <lineage>
        <taxon>Bacteria</taxon>
        <taxon>Pseudomonadati</taxon>
        <taxon>Pseudomonadota</taxon>
        <taxon>Betaproteobacteria</taxon>
        <taxon>Neisseriales</taxon>
        <taxon>Neisseriaceae</taxon>
        <taxon>Neisseria</taxon>
    </lineage>
</organism>
<dbReference type="PANTHER" id="PTHR30329">
    <property type="entry name" value="STATOR ELEMENT OF FLAGELLAR MOTOR COMPLEX"/>
    <property type="match status" value="1"/>
</dbReference>
<reference evidence="7 8" key="1">
    <citation type="submission" date="2018-08" db="EMBL/GenBank/DDBJ databases">
        <title>Neisseria zalophi ATCC BAA-2455 complete genome.</title>
        <authorList>
            <person name="Veseli I.A."/>
            <person name="Buttler R."/>
            <person name="Mascarenhas dos Santos A.C."/>
            <person name="Pombert J.-F."/>
        </authorList>
    </citation>
    <scope>NUCLEOTIDE SEQUENCE [LARGE SCALE GENOMIC DNA]</scope>
    <source>
        <strain evidence="7 8">ATCC BAA-2455</strain>
    </source>
</reference>
<sequence length="298" mass="33467">MFQYRKLLWVLLPLTAMGCVSHPKESWVDTQQAAYSTAVPENRSSVVIYRQAGAVEGPTVNIYVNGQYSGSLQPNAYRQETVCAQNQRFYAEFTKRDAGYRNKHQLGDYYNLPESAVSFFKVVDDGNGNPVLRAVSPEQAEQEMQGIPRQNHTLSRVVSSEKCAIVLKKYNLQASALFKFDRSDYDSVLPKGKQELANISNEIKQNPNLIRGIAVVGHADPAGTPKYNQKLSFDRAVTVKKVLEDTGLDKRLISAEGKGERELVVNNCRAQYPNNSKARIECDQPNRRVEVILHGEKQ</sequence>
<dbReference type="CDD" id="cd07185">
    <property type="entry name" value="OmpA_C-like"/>
    <property type="match status" value="1"/>
</dbReference>
<keyword evidence="3" id="KW-0998">Cell outer membrane</keyword>
<comment type="subcellular location">
    <subcellularLocation>
        <location evidence="1">Cell outer membrane</location>
    </subcellularLocation>
</comment>
<dbReference type="GO" id="GO:0009279">
    <property type="term" value="C:cell outer membrane"/>
    <property type="evidence" value="ECO:0007669"/>
    <property type="project" value="UniProtKB-SubCell"/>
</dbReference>
<evidence type="ECO:0000256" key="4">
    <source>
        <dbReference type="PROSITE-ProRule" id="PRU00473"/>
    </source>
</evidence>
<dbReference type="InterPro" id="IPR050330">
    <property type="entry name" value="Bact_OuterMem_StrucFunc"/>
</dbReference>
<dbReference type="Pfam" id="PF00691">
    <property type="entry name" value="OmpA"/>
    <property type="match status" value="1"/>
</dbReference>
<feature type="domain" description="OmpA-like" evidence="6">
    <location>
        <begin position="165"/>
        <end position="297"/>
    </location>
</feature>
<dbReference type="KEGG" id="nzl:D0T92_06025"/>
<gene>
    <name evidence="7" type="ORF">D0T92_06025</name>
</gene>
<dbReference type="PANTHER" id="PTHR30329:SF21">
    <property type="entry name" value="LIPOPROTEIN YIAD-RELATED"/>
    <property type="match status" value="1"/>
</dbReference>
<dbReference type="Proteomes" id="UP000325713">
    <property type="component" value="Chromosome"/>
</dbReference>
<dbReference type="RefSeq" id="WP_151051150.1">
    <property type="nucleotide sequence ID" value="NZ_CP031700.1"/>
</dbReference>
<dbReference type="OrthoDB" id="5360144at2"/>
<name>A0A5J6PTW1_9NEIS</name>
<dbReference type="Gene3D" id="3.30.1330.60">
    <property type="entry name" value="OmpA-like domain"/>
    <property type="match status" value="1"/>
</dbReference>
<dbReference type="EMBL" id="CP031700">
    <property type="protein sequence ID" value="QEY26131.1"/>
    <property type="molecule type" value="Genomic_DNA"/>
</dbReference>
<feature type="chain" id="PRO_5023918483" evidence="5">
    <location>
        <begin position="19"/>
        <end position="298"/>
    </location>
</feature>
<protein>
    <submittedName>
        <fullName evidence="7">Cell envelope biogenesis protein OmpA</fullName>
    </submittedName>
</protein>
<dbReference type="InterPro" id="IPR006664">
    <property type="entry name" value="OMP_bac"/>
</dbReference>
<feature type="signal peptide" evidence="5">
    <location>
        <begin position="1"/>
        <end position="18"/>
    </location>
</feature>
<evidence type="ECO:0000313" key="8">
    <source>
        <dbReference type="Proteomes" id="UP000325713"/>
    </source>
</evidence>